<accession>A0A068NPX6</accession>
<dbReference type="Gene3D" id="3.40.50.300">
    <property type="entry name" value="P-loop containing nucleotide triphosphate hydrolases"/>
    <property type="match status" value="1"/>
</dbReference>
<evidence type="ECO:0000256" key="3">
    <source>
        <dbReference type="ARBA" id="ARBA00022840"/>
    </source>
</evidence>
<evidence type="ECO:0000313" key="6">
    <source>
        <dbReference type="Proteomes" id="UP000027982"/>
    </source>
</evidence>
<dbReference type="GO" id="GO:0005524">
    <property type="term" value="F:ATP binding"/>
    <property type="evidence" value="ECO:0007669"/>
    <property type="project" value="UniProtKB-KW"/>
</dbReference>
<dbReference type="STRING" id="661478.OP10G_2113"/>
<dbReference type="SUPFAM" id="SSF52540">
    <property type="entry name" value="P-loop containing nucleoside triphosphate hydrolases"/>
    <property type="match status" value="1"/>
</dbReference>
<dbReference type="KEGG" id="fgi:OP10G_2113"/>
<dbReference type="EMBL" id="CP007139">
    <property type="protein sequence ID" value="AIE85481.1"/>
    <property type="molecule type" value="Genomic_DNA"/>
</dbReference>
<evidence type="ECO:0000259" key="4">
    <source>
        <dbReference type="SMART" id="SM00382"/>
    </source>
</evidence>
<keyword evidence="2" id="KW-0547">Nucleotide-binding</keyword>
<dbReference type="InterPro" id="IPR003959">
    <property type="entry name" value="ATPase_AAA_core"/>
</dbReference>
<dbReference type="PANTHER" id="PTHR23073">
    <property type="entry name" value="26S PROTEASOME REGULATORY SUBUNIT"/>
    <property type="match status" value="1"/>
</dbReference>
<dbReference type="HOGENOM" id="CLU_034277_0_0_0"/>
<dbReference type="eggNOG" id="COG1222">
    <property type="taxonomic scope" value="Bacteria"/>
</dbReference>
<dbReference type="Gene3D" id="1.10.8.60">
    <property type="match status" value="1"/>
</dbReference>
<dbReference type="AlphaFoldDB" id="A0A068NPX6"/>
<reference evidence="5 6" key="1">
    <citation type="journal article" date="2014" name="PLoS ONE">
        <title>The first complete genome sequence of the class fimbriimonadia in the phylum armatimonadetes.</title>
        <authorList>
            <person name="Hu Z.Y."/>
            <person name="Wang Y.Z."/>
            <person name="Im W.T."/>
            <person name="Wang S.Y."/>
            <person name="Zhao G.P."/>
            <person name="Zheng H.J."/>
            <person name="Quan Z.X."/>
        </authorList>
    </citation>
    <scope>NUCLEOTIDE SEQUENCE [LARGE SCALE GENOMIC DNA]</scope>
    <source>
        <strain evidence="5">Gsoil 348</strain>
    </source>
</reference>
<dbReference type="InterPro" id="IPR003593">
    <property type="entry name" value="AAA+_ATPase"/>
</dbReference>
<keyword evidence="5" id="KW-0131">Cell cycle</keyword>
<keyword evidence="3" id="KW-0067">ATP-binding</keyword>
<dbReference type="OrthoDB" id="9806903at2"/>
<protein>
    <submittedName>
        <fullName evidence="5">Cell division protein FtsH</fullName>
    </submittedName>
</protein>
<evidence type="ECO:0000256" key="2">
    <source>
        <dbReference type="ARBA" id="ARBA00022741"/>
    </source>
</evidence>
<keyword evidence="6" id="KW-1185">Reference proteome</keyword>
<dbReference type="GO" id="GO:0051301">
    <property type="term" value="P:cell division"/>
    <property type="evidence" value="ECO:0007669"/>
    <property type="project" value="UniProtKB-KW"/>
</dbReference>
<dbReference type="Pfam" id="PF00004">
    <property type="entry name" value="AAA"/>
    <property type="match status" value="1"/>
</dbReference>
<dbReference type="GO" id="GO:0016887">
    <property type="term" value="F:ATP hydrolysis activity"/>
    <property type="evidence" value="ECO:0007669"/>
    <property type="project" value="InterPro"/>
</dbReference>
<evidence type="ECO:0000256" key="1">
    <source>
        <dbReference type="ARBA" id="ARBA00006914"/>
    </source>
</evidence>
<dbReference type="SMART" id="SM00382">
    <property type="entry name" value="AAA"/>
    <property type="match status" value="1"/>
</dbReference>
<dbReference type="CDD" id="cd19481">
    <property type="entry name" value="RecA-like_protease"/>
    <property type="match status" value="1"/>
</dbReference>
<dbReference type="InterPro" id="IPR050221">
    <property type="entry name" value="26S_Proteasome_ATPase"/>
</dbReference>
<gene>
    <name evidence="5" type="ORF">OP10G_2113</name>
</gene>
<dbReference type="Proteomes" id="UP000027982">
    <property type="component" value="Chromosome"/>
</dbReference>
<organism evidence="5 6">
    <name type="scientific">Fimbriimonas ginsengisoli Gsoil 348</name>
    <dbReference type="NCBI Taxonomy" id="661478"/>
    <lineage>
        <taxon>Bacteria</taxon>
        <taxon>Bacillati</taxon>
        <taxon>Armatimonadota</taxon>
        <taxon>Fimbriimonadia</taxon>
        <taxon>Fimbriimonadales</taxon>
        <taxon>Fimbriimonadaceae</taxon>
        <taxon>Fimbriimonas</taxon>
    </lineage>
</organism>
<dbReference type="InterPro" id="IPR027417">
    <property type="entry name" value="P-loop_NTPase"/>
</dbReference>
<comment type="similarity">
    <text evidence="1">Belongs to the AAA ATPase family.</text>
</comment>
<keyword evidence="5" id="KW-0132">Cell division</keyword>
<name>A0A068NPX6_FIMGI</name>
<proteinExistence type="inferred from homology"/>
<sequence length="446" mass="49597">MIKMLFRKRGSLLSARLAQFFGVSAQQLPIRARGFSSFDLPNLQLAIQAVTRERGGTPETIGYLKSMTMFSNSFRDLLSTGGYDPAVVGPVQYRQVETGVGEELSCVEEGIFLINLPVGKVAALLRQDQMKGSLQLEVTSTNEGLASDFILWVRDAIARLNVYRGKVLSLEGKQEQGRCTSHEIRFHRLPEVNREQIILPAEVLRVLERNTIGFFKNAQKLLDSGRSVKRGLLLFGKPGTGKTFTARWLAQATPGLTVLVMSGEQLWLIRECCQLARMLAPSLVIMEDVDLIASARDESRHPMYQVTLHQLLNEMDGIEAPAPILFLLTTNRPDAIEPAIASRPGRIDQAIEYPLPDADCRRQLIELYSRGLVLEVRDIDTIVARTEGASPAFIQEMLRKAALFAAEEPSSDMLRVTDEHCQAALRELLFSGGELTRRLLGFSTEG</sequence>
<feature type="domain" description="AAA+ ATPase" evidence="4">
    <location>
        <begin position="228"/>
        <end position="357"/>
    </location>
</feature>
<evidence type="ECO:0000313" key="5">
    <source>
        <dbReference type="EMBL" id="AIE85481.1"/>
    </source>
</evidence>